<dbReference type="EMBL" id="CR936257">
    <property type="protein sequence ID" value="CAI50585.1"/>
    <property type="molecule type" value="Genomic_DNA"/>
</dbReference>
<protein>
    <submittedName>
        <fullName evidence="1">CopG domain protein</fullName>
    </submittedName>
</protein>
<organism evidence="1 2">
    <name type="scientific">Natronomonas pharaonis (strain ATCC 35678 / DSM 2160 / CIP 103997 / JCM 8858 / NBRC 14720 / NCIMB 2260 / Gabara)</name>
    <name type="common">Halobacterium pharaonis</name>
    <dbReference type="NCBI Taxonomy" id="348780"/>
    <lineage>
        <taxon>Archaea</taxon>
        <taxon>Methanobacteriati</taxon>
        <taxon>Methanobacteriota</taxon>
        <taxon>Stenosarchaea group</taxon>
        <taxon>Halobacteria</taxon>
        <taxon>Halobacteriales</taxon>
        <taxon>Natronomonadaceae</taxon>
        <taxon>Natronomonas</taxon>
    </lineage>
</organism>
<dbReference type="HOGENOM" id="CLU_3075448_0_0_2"/>
<dbReference type="KEGG" id="nph:NP_4988A"/>
<evidence type="ECO:0000313" key="2">
    <source>
        <dbReference type="Proteomes" id="UP000002698"/>
    </source>
</evidence>
<sequence length="52" mass="6024">MPIGNTRHYMPEYTLECDDQQAQQVQRLAVRHGLTEREVLEQLVAVGLEELD</sequence>
<accession>A0A1U7EZ89</accession>
<evidence type="ECO:0000313" key="1">
    <source>
        <dbReference type="EMBL" id="CAI50585.1"/>
    </source>
</evidence>
<dbReference type="AlphaFoldDB" id="A0A1U7EZ89"/>
<dbReference type="eggNOG" id="arCOG08173">
    <property type="taxonomic scope" value="Archaea"/>
</dbReference>
<name>A0A1U7EZ89_NATPD</name>
<proteinExistence type="predicted"/>
<dbReference type="Proteomes" id="UP000002698">
    <property type="component" value="Chromosome"/>
</dbReference>
<gene>
    <name evidence="1" type="ordered locus">NP_4988A</name>
</gene>
<keyword evidence="2" id="KW-1185">Reference proteome</keyword>
<dbReference type="EnsemblBacteria" id="CAI50585">
    <property type="protein sequence ID" value="CAI50585"/>
    <property type="gene ID" value="NP_4988A"/>
</dbReference>
<reference evidence="1 2" key="1">
    <citation type="journal article" date="2005" name="Genome Res.">
        <title>Living with two extremes: conclusions from the genome sequence of Natronomonas pharaonis.</title>
        <authorList>
            <person name="Falb M."/>
            <person name="Pfeiffer F."/>
            <person name="Palm P."/>
            <person name="Rodewald K."/>
            <person name="Hickmann V."/>
            <person name="Tittor J."/>
            <person name="Oesterhelt D."/>
        </authorList>
    </citation>
    <scope>NUCLEOTIDE SEQUENCE [LARGE SCALE GENOMIC DNA]</scope>
    <source>
        <strain evidence="2">ATCC 35678 / DSM 2160 / CIP 103997 / JCM 8858 / NBRC 14720 / NCIMB 2260 / Gabara</strain>
    </source>
</reference>